<dbReference type="AlphaFoldDB" id="A0A375BFT2"/>
<dbReference type="EMBL" id="OFSQ01000003">
    <property type="protein sequence ID" value="SOY43816.1"/>
    <property type="molecule type" value="Genomic_DNA"/>
</dbReference>
<evidence type="ECO:0000313" key="2">
    <source>
        <dbReference type="EMBL" id="SOY43816.1"/>
    </source>
</evidence>
<sequence length="56" mass="6366">MQQALREPRLQQIYARKLRLALRRTNTPPKKGDIELLSKSPTPRNGHGTHPLPATI</sequence>
<gene>
    <name evidence="2" type="ORF">CBM2587_A110031</name>
</gene>
<accession>A0A375BFT2</accession>
<evidence type="ECO:0000256" key="1">
    <source>
        <dbReference type="SAM" id="MobiDB-lite"/>
    </source>
</evidence>
<feature type="region of interest" description="Disordered" evidence="1">
    <location>
        <begin position="25"/>
        <end position="56"/>
    </location>
</feature>
<protein>
    <submittedName>
        <fullName evidence="2">Uncharacterized protein</fullName>
    </submittedName>
</protein>
<comment type="caution">
    <text evidence="2">The sequence shown here is derived from an EMBL/GenBank/DDBJ whole genome shotgun (WGS) entry which is preliminary data.</text>
</comment>
<dbReference type="Proteomes" id="UP000256780">
    <property type="component" value="Chromosome CBM2587_a"/>
</dbReference>
<reference evidence="2" key="1">
    <citation type="submission" date="2018-01" db="EMBL/GenBank/DDBJ databases">
        <authorList>
            <person name="Clerissi C."/>
        </authorList>
    </citation>
    <scope>NUCLEOTIDE SEQUENCE</scope>
    <source>
        <strain evidence="2">Cupriavidus sp. LMG 19464</strain>
    </source>
</reference>
<name>A0A375BFT2_9BURK</name>
<organism evidence="2">
    <name type="scientific">Cupriavidus taiwanensis</name>
    <dbReference type="NCBI Taxonomy" id="164546"/>
    <lineage>
        <taxon>Bacteria</taxon>
        <taxon>Pseudomonadati</taxon>
        <taxon>Pseudomonadota</taxon>
        <taxon>Betaproteobacteria</taxon>
        <taxon>Burkholderiales</taxon>
        <taxon>Burkholderiaceae</taxon>
        <taxon>Cupriavidus</taxon>
    </lineage>
</organism>
<proteinExistence type="predicted"/>